<name>A0A0B3SLE3_9RHOB</name>
<evidence type="ECO:0000256" key="3">
    <source>
        <dbReference type="ARBA" id="ARBA00023163"/>
    </source>
</evidence>
<dbReference type="InterPro" id="IPR011711">
    <property type="entry name" value="GntR_C"/>
</dbReference>
<gene>
    <name evidence="4" type="ORF">OA50_04135</name>
</gene>
<dbReference type="Gene3D" id="1.10.10.10">
    <property type="entry name" value="Winged helix-like DNA-binding domain superfamily/Winged helix DNA-binding domain"/>
    <property type="match status" value="1"/>
</dbReference>
<dbReference type="InterPro" id="IPR008920">
    <property type="entry name" value="TF_FadR/GntR_C"/>
</dbReference>
<keyword evidence="3" id="KW-0804">Transcription</keyword>
<keyword evidence="1" id="KW-0805">Transcription regulation</keyword>
<dbReference type="PRINTS" id="PR00035">
    <property type="entry name" value="HTHGNTR"/>
</dbReference>
<evidence type="ECO:0000256" key="2">
    <source>
        <dbReference type="ARBA" id="ARBA00023125"/>
    </source>
</evidence>
<dbReference type="InterPro" id="IPR000524">
    <property type="entry name" value="Tscrpt_reg_HTH_GntR"/>
</dbReference>
<dbReference type="EMBL" id="JSUQ01000018">
    <property type="protein sequence ID" value="KHQ51354.1"/>
    <property type="molecule type" value="Genomic_DNA"/>
</dbReference>
<dbReference type="Gene3D" id="1.20.120.530">
    <property type="entry name" value="GntR ligand-binding domain-like"/>
    <property type="match status" value="1"/>
</dbReference>
<dbReference type="AlphaFoldDB" id="A0A0B3SLE3"/>
<keyword evidence="5" id="KW-1185">Reference proteome</keyword>
<evidence type="ECO:0000313" key="5">
    <source>
        <dbReference type="Proteomes" id="UP000030960"/>
    </source>
</evidence>
<dbReference type="STRING" id="561184.SAMN05216376_11363"/>
<dbReference type="PRINTS" id="PR00033">
    <property type="entry name" value="HTHASNC"/>
</dbReference>
<dbReference type="InterPro" id="IPR036390">
    <property type="entry name" value="WH_DNA-bd_sf"/>
</dbReference>
<dbReference type="Pfam" id="PF00392">
    <property type="entry name" value="GntR"/>
    <property type="match status" value="1"/>
</dbReference>
<protein>
    <submittedName>
        <fullName evidence="4">GntR family transcriptional regulator</fullName>
    </submittedName>
</protein>
<dbReference type="PROSITE" id="PS50949">
    <property type="entry name" value="HTH_GNTR"/>
    <property type="match status" value="1"/>
</dbReference>
<dbReference type="SMART" id="SM00345">
    <property type="entry name" value="HTH_GNTR"/>
    <property type="match status" value="1"/>
</dbReference>
<comment type="caution">
    <text evidence="4">The sequence shown here is derived from an EMBL/GenBank/DDBJ whole genome shotgun (WGS) entry which is preliminary data.</text>
</comment>
<organism evidence="4 5">
    <name type="scientific">Mameliella alba</name>
    <dbReference type="NCBI Taxonomy" id="561184"/>
    <lineage>
        <taxon>Bacteria</taxon>
        <taxon>Pseudomonadati</taxon>
        <taxon>Pseudomonadota</taxon>
        <taxon>Alphaproteobacteria</taxon>
        <taxon>Rhodobacterales</taxon>
        <taxon>Roseobacteraceae</taxon>
        <taxon>Mameliella</taxon>
    </lineage>
</organism>
<accession>A0A0B3SLE3</accession>
<dbReference type="GO" id="GO:0043565">
    <property type="term" value="F:sequence-specific DNA binding"/>
    <property type="evidence" value="ECO:0007669"/>
    <property type="project" value="InterPro"/>
</dbReference>
<dbReference type="Pfam" id="PF07729">
    <property type="entry name" value="FCD"/>
    <property type="match status" value="1"/>
</dbReference>
<dbReference type="InterPro" id="IPR036388">
    <property type="entry name" value="WH-like_DNA-bd_sf"/>
</dbReference>
<dbReference type="RefSeq" id="WP_043144840.1">
    <property type="nucleotide sequence ID" value="NZ_AP022337.1"/>
</dbReference>
<dbReference type="SUPFAM" id="SSF48008">
    <property type="entry name" value="GntR ligand-binding domain-like"/>
    <property type="match status" value="1"/>
</dbReference>
<accession>A0A225PSH7</accession>
<evidence type="ECO:0000313" key="4">
    <source>
        <dbReference type="EMBL" id="KHQ51354.1"/>
    </source>
</evidence>
<dbReference type="PANTHER" id="PTHR43537">
    <property type="entry name" value="TRANSCRIPTIONAL REGULATOR, GNTR FAMILY"/>
    <property type="match status" value="1"/>
</dbReference>
<evidence type="ECO:0000256" key="1">
    <source>
        <dbReference type="ARBA" id="ARBA00023015"/>
    </source>
</evidence>
<dbReference type="Proteomes" id="UP000030960">
    <property type="component" value="Unassembled WGS sequence"/>
</dbReference>
<dbReference type="PANTHER" id="PTHR43537:SF49">
    <property type="entry name" value="TRANSCRIPTIONAL REGULATORY PROTEIN"/>
    <property type="match status" value="1"/>
</dbReference>
<reference evidence="4 5" key="1">
    <citation type="submission" date="2014-10" db="EMBL/GenBank/DDBJ databases">
        <title>Genome sequence of Ponticoccus sp. strain UMTAT08 isolated from clonal culture of toxic dinoflagellate Alexandrium tamiyavanichii.</title>
        <authorList>
            <person name="Gan H.Y."/>
            <person name="Muhd D.-D."/>
            <person name="Mohd Noor M.E."/>
            <person name="Yeong Y.S."/>
            <person name="Usup G."/>
        </authorList>
    </citation>
    <scope>NUCLEOTIDE SEQUENCE [LARGE SCALE GENOMIC DNA]</scope>
    <source>
        <strain evidence="4 5">UMTAT08</strain>
    </source>
</reference>
<dbReference type="InterPro" id="IPR000485">
    <property type="entry name" value="AsnC-type_HTH_dom"/>
</dbReference>
<dbReference type="SMART" id="SM00895">
    <property type="entry name" value="FCD"/>
    <property type="match status" value="1"/>
</dbReference>
<dbReference type="PATRIC" id="fig|1515334.3.peg.4168"/>
<dbReference type="SUPFAM" id="SSF46785">
    <property type="entry name" value="Winged helix' DNA-binding domain"/>
    <property type="match status" value="1"/>
</dbReference>
<dbReference type="GO" id="GO:0003700">
    <property type="term" value="F:DNA-binding transcription factor activity"/>
    <property type="evidence" value="ECO:0007669"/>
    <property type="project" value="InterPro"/>
</dbReference>
<dbReference type="GeneID" id="66502935"/>
<dbReference type="CDD" id="cd07377">
    <property type="entry name" value="WHTH_GntR"/>
    <property type="match status" value="1"/>
</dbReference>
<sequence>MEHTDNKARQAADPYSRIVAEIRKGSIRPGDRLIETELAAKYGVSRTPVREAVHRLEADGLVTHVPRSGLVVRQLDYAEITELYAMRAVLEGTAARFAARSVSEVEMAELATINEEMRDADQIGAAYEANAQFHRVVLNAARNRFLIRAVEAVQKTLLILGRSTLAEDTRFEKAVAEHEAILQALRARDEDGAERLMRDHIEAALQVRLRQYRREVTE</sequence>
<proteinExistence type="predicted"/>
<keyword evidence="2" id="KW-0238">DNA-binding</keyword>
<dbReference type="OrthoDB" id="8114900at2"/>